<dbReference type="InterPro" id="IPR027450">
    <property type="entry name" value="AlkB-like"/>
</dbReference>
<keyword evidence="7" id="KW-0408">Iron</keyword>
<evidence type="ECO:0000256" key="3">
    <source>
        <dbReference type="ARBA" id="ARBA00022763"/>
    </source>
</evidence>
<evidence type="ECO:0000313" key="10">
    <source>
        <dbReference type="EMBL" id="MDR6239816.1"/>
    </source>
</evidence>
<dbReference type="AlphaFoldDB" id="A0AAE4BSI6"/>
<keyword evidence="8" id="KW-0234">DNA repair</keyword>
<proteinExistence type="predicted"/>
<evidence type="ECO:0000259" key="9">
    <source>
        <dbReference type="PROSITE" id="PS51471"/>
    </source>
</evidence>
<protein>
    <submittedName>
        <fullName evidence="10">Alkylated DNA repair dioxygenase AlkB</fullName>
    </submittedName>
</protein>
<evidence type="ECO:0000313" key="11">
    <source>
        <dbReference type="Proteomes" id="UP001185092"/>
    </source>
</evidence>
<organism evidence="10 11">
    <name type="scientific">Aureibacter tunicatorum</name>
    <dbReference type="NCBI Taxonomy" id="866807"/>
    <lineage>
        <taxon>Bacteria</taxon>
        <taxon>Pseudomonadati</taxon>
        <taxon>Bacteroidota</taxon>
        <taxon>Cytophagia</taxon>
        <taxon>Cytophagales</taxon>
        <taxon>Persicobacteraceae</taxon>
        <taxon>Aureibacter</taxon>
    </lineage>
</organism>
<keyword evidence="4" id="KW-0460">Magnesium</keyword>
<dbReference type="GO" id="GO:0032451">
    <property type="term" value="F:demethylase activity"/>
    <property type="evidence" value="ECO:0007669"/>
    <property type="project" value="UniProtKB-ARBA"/>
</dbReference>
<keyword evidence="11" id="KW-1185">Reference proteome</keyword>
<dbReference type="RefSeq" id="WP_309939607.1">
    <property type="nucleotide sequence ID" value="NZ_AP025305.1"/>
</dbReference>
<evidence type="ECO:0000256" key="8">
    <source>
        <dbReference type="ARBA" id="ARBA00023204"/>
    </source>
</evidence>
<evidence type="ECO:0000256" key="5">
    <source>
        <dbReference type="ARBA" id="ARBA00022964"/>
    </source>
</evidence>
<dbReference type="InterPro" id="IPR037151">
    <property type="entry name" value="AlkB-like_sf"/>
</dbReference>
<dbReference type="Proteomes" id="UP001185092">
    <property type="component" value="Unassembled WGS sequence"/>
</dbReference>
<dbReference type="PANTHER" id="PTHR31212:SF4">
    <property type="entry name" value="ALPHA-KETOGLUTARATE-DEPENDENT DIOXYGENASE ALKB HOMOLOG 3"/>
    <property type="match status" value="1"/>
</dbReference>
<dbReference type="PANTHER" id="PTHR31212">
    <property type="entry name" value="ALPHA-KETOGLUTARATE-DEPENDENT DIOXYGENASE ALKB HOMOLOG 3"/>
    <property type="match status" value="1"/>
</dbReference>
<evidence type="ECO:0000256" key="4">
    <source>
        <dbReference type="ARBA" id="ARBA00022842"/>
    </source>
</evidence>
<keyword evidence="5 10" id="KW-0223">Dioxygenase</keyword>
<dbReference type="FunFam" id="2.60.120.590:FF:000004">
    <property type="entry name" value="DNA oxidative demethylase ALKBH2"/>
    <property type="match status" value="1"/>
</dbReference>
<keyword evidence="3" id="KW-0227">DNA damage</keyword>
<dbReference type="EMBL" id="JAVDQD010000003">
    <property type="protein sequence ID" value="MDR6239816.1"/>
    <property type="molecule type" value="Genomic_DNA"/>
</dbReference>
<dbReference type="SUPFAM" id="SSF51197">
    <property type="entry name" value="Clavaminate synthase-like"/>
    <property type="match status" value="1"/>
</dbReference>
<dbReference type="GO" id="GO:0016787">
    <property type="term" value="F:hydrolase activity"/>
    <property type="evidence" value="ECO:0007669"/>
    <property type="project" value="UniProtKB-ARBA"/>
</dbReference>
<reference evidence="10" key="1">
    <citation type="submission" date="2023-07" db="EMBL/GenBank/DDBJ databases">
        <title>Genomic Encyclopedia of Type Strains, Phase IV (KMG-IV): sequencing the most valuable type-strain genomes for metagenomic binning, comparative biology and taxonomic classification.</title>
        <authorList>
            <person name="Goeker M."/>
        </authorList>
    </citation>
    <scope>NUCLEOTIDE SEQUENCE</scope>
    <source>
        <strain evidence="10">DSM 26174</strain>
    </source>
</reference>
<keyword evidence="2" id="KW-0479">Metal-binding</keyword>
<gene>
    <name evidence="10" type="ORF">HNQ88_002864</name>
</gene>
<comment type="cofactor">
    <cofactor evidence="1">
        <name>Fe(2+)</name>
        <dbReference type="ChEBI" id="CHEBI:29033"/>
    </cofactor>
</comment>
<feature type="domain" description="Fe2OG dioxygenase" evidence="9">
    <location>
        <begin position="102"/>
        <end position="200"/>
    </location>
</feature>
<evidence type="ECO:0000256" key="1">
    <source>
        <dbReference type="ARBA" id="ARBA00001954"/>
    </source>
</evidence>
<dbReference type="InterPro" id="IPR032854">
    <property type="entry name" value="ALKBH3"/>
</dbReference>
<dbReference type="GO" id="GO:0016705">
    <property type="term" value="F:oxidoreductase activity, acting on paired donors, with incorporation or reduction of molecular oxygen"/>
    <property type="evidence" value="ECO:0007669"/>
    <property type="project" value="UniProtKB-ARBA"/>
</dbReference>
<comment type="caution">
    <text evidence="10">The sequence shown here is derived from an EMBL/GenBank/DDBJ whole genome shotgun (WGS) entry which is preliminary data.</text>
</comment>
<dbReference type="GO" id="GO:0006307">
    <property type="term" value="P:DNA alkylation repair"/>
    <property type="evidence" value="ECO:0007669"/>
    <property type="project" value="InterPro"/>
</dbReference>
<evidence type="ECO:0000256" key="6">
    <source>
        <dbReference type="ARBA" id="ARBA00023002"/>
    </source>
</evidence>
<dbReference type="InterPro" id="IPR005123">
    <property type="entry name" value="Oxoglu/Fe-dep_dioxygenase_dom"/>
</dbReference>
<accession>A0AAE4BSI6</accession>
<dbReference type="GO" id="GO:0140097">
    <property type="term" value="F:catalytic activity, acting on DNA"/>
    <property type="evidence" value="ECO:0007669"/>
    <property type="project" value="UniProtKB-ARBA"/>
</dbReference>
<dbReference type="Gene3D" id="2.60.120.590">
    <property type="entry name" value="Alpha-ketoglutarate-dependent dioxygenase AlkB-like"/>
    <property type="match status" value="1"/>
</dbReference>
<name>A0AAE4BSI6_9BACT</name>
<dbReference type="Pfam" id="PF13532">
    <property type="entry name" value="2OG-FeII_Oxy_2"/>
    <property type="match status" value="1"/>
</dbReference>
<evidence type="ECO:0000256" key="7">
    <source>
        <dbReference type="ARBA" id="ARBA00023004"/>
    </source>
</evidence>
<sequence>MRGNLFDNDACEAFNILDGELILYRNFLPIEYANNLFESCINEDGWGQDEIKIFGKTYLSPRLTKWYGDQAYEYSGLKHEAKPLPDYLMDLRMKVETQTGFDFNSVLINYYRNGDDGMGWHSDDEKELGMNPAIASYTIGAERRFSLKHKSKPLKPVNIVLPNNSLLLMSGQLQHHWKHALPKVRHLENPRLNFTFRKVLKLTK</sequence>
<dbReference type="GO" id="GO:0051213">
    <property type="term" value="F:dioxygenase activity"/>
    <property type="evidence" value="ECO:0007669"/>
    <property type="project" value="UniProtKB-KW"/>
</dbReference>
<dbReference type="GO" id="GO:0046872">
    <property type="term" value="F:metal ion binding"/>
    <property type="evidence" value="ECO:0007669"/>
    <property type="project" value="UniProtKB-KW"/>
</dbReference>
<evidence type="ECO:0000256" key="2">
    <source>
        <dbReference type="ARBA" id="ARBA00022723"/>
    </source>
</evidence>
<dbReference type="PROSITE" id="PS51471">
    <property type="entry name" value="FE2OG_OXY"/>
    <property type="match status" value="1"/>
</dbReference>
<keyword evidence="6" id="KW-0560">Oxidoreductase</keyword>